<dbReference type="CDD" id="cd06750">
    <property type="entry name" value="PDZ_shroom2_3_4-like"/>
    <property type="match status" value="1"/>
</dbReference>
<feature type="compositionally biased region" description="Basic and acidic residues" evidence="11">
    <location>
        <begin position="1021"/>
        <end position="1032"/>
    </location>
</feature>
<organism evidence="15 16">
    <name type="scientific">Megalops atlanticus</name>
    <name type="common">Tarpon</name>
    <name type="synonym">Clupea gigantea</name>
    <dbReference type="NCBI Taxonomy" id="7932"/>
    <lineage>
        <taxon>Eukaryota</taxon>
        <taxon>Metazoa</taxon>
        <taxon>Chordata</taxon>
        <taxon>Craniata</taxon>
        <taxon>Vertebrata</taxon>
        <taxon>Euteleostomi</taxon>
        <taxon>Actinopterygii</taxon>
        <taxon>Neopterygii</taxon>
        <taxon>Teleostei</taxon>
        <taxon>Elopiformes</taxon>
        <taxon>Megalopidae</taxon>
        <taxon>Megalops</taxon>
    </lineage>
</organism>
<comment type="subcellular location">
    <subcellularLocation>
        <location evidence="1">Cytoplasm</location>
        <location evidence="1">Cytoskeleton</location>
    </subcellularLocation>
</comment>
<dbReference type="Proteomes" id="UP001046870">
    <property type="component" value="Chromosome 12"/>
</dbReference>
<dbReference type="InterPro" id="IPR027685">
    <property type="entry name" value="Shroom_fam"/>
</dbReference>
<keyword evidence="8" id="KW-0206">Cytoskeleton</keyword>
<feature type="compositionally biased region" description="Basic and acidic residues" evidence="11">
    <location>
        <begin position="894"/>
        <end position="904"/>
    </location>
</feature>
<dbReference type="Pfam" id="PF00595">
    <property type="entry name" value="PDZ"/>
    <property type="match status" value="1"/>
</dbReference>
<feature type="compositionally biased region" description="Polar residues" evidence="11">
    <location>
        <begin position="231"/>
        <end position="244"/>
    </location>
</feature>
<feature type="compositionally biased region" description="Low complexity" evidence="11">
    <location>
        <begin position="286"/>
        <end position="298"/>
    </location>
</feature>
<evidence type="ECO:0000256" key="3">
    <source>
        <dbReference type="ARBA" id="ARBA00022473"/>
    </source>
</evidence>
<dbReference type="GO" id="GO:0007015">
    <property type="term" value="P:actin filament organization"/>
    <property type="evidence" value="ECO:0007669"/>
    <property type="project" value="TreeGrafter"/>
</dbReference>
<dbReference type="SUPFAM" id="SSF50156">
    <property type="entry name" value="PDZ domain-like"/>
    <property type="match status" value="1"/>
</dbReference>
<evidence type="ECO:0000313" key="15">
    <source>
        <dbReference type="EMBL" id="KAG7467406.1"/>
    </source>
</evidence>
<evidence type="ECO:0000259" key="14">
    <source>
        <dbReference type="PROSITE" id="PS51307"/>
    </source>
</evidence>
<keyword evidence="7 9" id="KW-0009">Actin-binding</keyword>
<evidence type="ECO:0000256" key="6">
    <source>
        <dbReference type="ARBA" id="ARBA00022701"/>
    </source>
</evidence>
<dbReference type="InterPro" id="IPR014800">
    <property type="entry name" value="ASD1_dom"/>
</dbReference>
<dbReference type="GO" id="GO:0016324">
    <property type="term" value="C:apical plasma membrane"/>
    <property type="evidence" value="ECO:0007669"/>
    <property type="project" value="TreeGrafter"/>
</dbReference>
<feature type="coiled-coil region" evidence="10">
    <location>
        <begin position="1193"/>
        <end position="1220"/>
    </location>
</feature>
<evidence type="ECO:0000313" key="16">
    <source>
        <dbReference type="Proteomes" id="UP001046870"/>
    </source>
</evidence>
<keyword evidence="6" id="KW-0493">Microtubule</keyword>
<evidence type="ECO:0000256" key="10">
    <source>
        <dbReference type="SAM" id="Coils"/>
    </source>
</evidence>
<evidence type="ECO:0000256" key="1">
    <source>
        <dbReference type="ARBA" id="ARBA00004245"/>
    </source>
</evidence>
<evidence type="ECO:0000259" key="13">
    <source>
        <dbReference type="PROSITE" id="PS51306"/>
    </source>
</evidence>
<feature type="compositionally biased region" description="Pro residues" evidence="11">
    <location>
        <begin position="856"/>
        <end position="865"/>
    </location>
</feature>
<dbReference type="PANTHER" id="PTHR15012">
    <property type="entry name" value="APICAL PROTEIN/SHROOM-RELATED"/>
    <property type="match status" value="1"/>
</dbReference>
<dbReference type="Gene3D" id="2.30.42.10">
    <property type="match status" value="1"/>
</dbReference>
<keyword evidence="16" id="KW-1185">Reference proteome</keyword>
<dbReference type="AlphaFoldDB" id="A0A9D3PSH8"/>
<feature type="compositionally biased region" description="Basic and acidic residues" evidence="11">
    <location>
        <begin position="125"/>
        <end position="148"/>
    </location>
</feature>
<dbReference type="FunFam" id="2.30.42.10:FF:000100">
    <property type="entry name" value="Shroom family member 2"/>
    <property type="match status" value="1"/>
</dbReference>
<feature type="region of interest" description="Disordered" evidence="11">
    <location>
        <begin position="466"/>
        <end position="590"/>
    </location>
</feature>
<feature type="region of interest" description="Disordered" evidence="11">
    <location>
        <begin position="124"/>
        <end position="155"/>
    </location>
</feature>
<feature type="domain" description="ASD1" evidence="13">
    <location>
        <begin position="502"/>
        <end position="599"/>
    </location>
</feature>
<feature type="region of interest" description="Disordered" evidence="11">
    <location>
        <begin position="647"/>
        <end position="668"/>
    </location>
</feature>
<feature type="domain" description="ASD2" evidence="14">
    <location>
        <begin position="993"/>
        <end position="1273"/>
    </location>
</feature>
<evidence type="ECO:0000259" key="12">
    <source>
        <dbReference type="PROSITE" id="PS50106"/>
    </source>
</evidence>
<reference evidence="15" key="1">
    <citation type="submission" date="2021-01" db="EMBL/GenBank/DDBJ databases">
        <authorList>
            <person name="Zahm M."/>
            <person name="Roques C."/>
            <person name="Cabau C."/>
            <person name="Klopp C."/>
            <person name="Donnadieu C."/>
            <person name="Jouanno E."/>
            <person name="Lampietro C."/>
            <person name="Louis A."/>
            <person name="Herpin A."/>
            <person name="Echchiki A."/>
            <person name="Berthelot C."/>
            <person name="Parey E."/>
            <person name="Roest-Crollius H."/>
            <person name="Braasch I."/>
            <person name="Postlethwait J."/>
            <person name="Bobe J."/>
            <person name="Montfort J."/>
            <person name="Bouchez O."/>
            <person name="Begum T."/>
            <person name="Mejri S."/>
            <person name="Adams A."/>
            <person name="Chen W.-J."/>
            <person name="Guiguen Y."/>
        </authorList>
    </citation>
    <scope>NUCLEOTIDE SEQUENCE</scope>
    <source>
        <strain evidence="15">YG-15Mar2019-1</strain>
        <tissue evidence="15">Brain</tissue>
    </source>
</reference>
<name>A0A9D3PSH8_MEGAT</name>
<keyword evidence="5" id="KW-0597">Phosphoprotein</keyword>
<evidence type="ECO:0000256" key="9">
    <source>
        <dbReference type="PROSITE-ProRule" id="PRU00637"/>
    </source>
</evidence>
<gene>
    <name evidence="15" type="ORF">MATL_G00153410</name>
</gene>
<comment type="similarity">
    <text evidence="2">Belongs to the shroom family.</text>
</comment>
<feature type="region of interest" description="Disordered" evidence="11">
    <location>
        <begin position="1013"/>
        <end position="1077"/>
    </location>
</feature>
<dbReference type="PROSITE" id="PS51307">
    <property type="entry name" value="ASD2"/>
    <property type="match status" value="1"/>
</dbReference>
<feature type="region of interest" description="Disordered" evidence="11">
    <location>
        <begin position="270"/>
        <end position="342"/>
    </location>
</feature>
<dbReference type="GO" id="GO:0051015">
    <property type="term" value="F:actin filament binding"/>
    <property type="evidence" value="ECO:0007669"/>
    <property type="project" value="InterPro"/>
</dbReference>
<dbReference type="EMBL" id="JAFDVH010000012">
    <property type="protein sequence ID" value="KAG7467406.1"/>
    <property type="molecule type" value="Genomic_DNA"/>
</dbReference>
<dbReference type="InterPro" id="IPR036034">
    <property type="entry name" value="PDZ_sf"/>
</dbReference>
<dbReference type="GO" id="GO:0005874">
    <property type="term" value="C:microtubule"/>
    <property type="evidence" value="ECO:0007669"/>
    <property type="project" value="UniProtKB-KW"/>
</dbReference>
<dbReference type="PROSITE" id="PS51306">
    <property type="entry name" value="ASD1"/>
    <property type="match status" value="1"/>
</dbReference>
<dbReference type="InterPro" id="IPR001478">
    <property type="entry name" value="PDZ"/>
</dbReference>
<feature type="domain" description="PDZ" evidence="12">
    <location>
        <begin position="46"/>
        <end position="127"/>
    </location>
</feature>
<feature type="coiled-coil region" evidence="10">
    <location>
        <begin position="1096"/>
        <end position="1123"/>
    </location>
</feature>
<comment type="caution">
    <text evidence="15">The sequence shown here is derived from an EMBL/GenBank/DDBJ whole genome shotgun (WGS) entry which is preliminary data.</text>
</comment>
<dbReference type="SMART" id="SM00228">
    <property type="entry name" value="PDZ"/>
    <property type="match status" value="1"/>
</dbReference>
<sequence>METAHHRTDTGFTSREYGSTQRLLPQEVDIMGVLEQRVDDGKGWELLDVFLTGGAPWGFSLKGGLEHQEPLIITKVEEGSSAWASQLQVGDEILSVNDIPLSGYRQEAIGLVKASLKTLSLGIRRRNDSPKRPHSRRSDRITEGRSEAAKTLSAPTSALQSRYDASSSVYDLSSNWDQANLHRVSDQLSSLGSMDGLDHPLTHLSPGGTIMDHFSEGKRDSAYSSFSTSSGTPDHTLSRSNAASTENMLSKLGPWDGRHGQSLGLLQQPAEAGGWESPRAEEQPGSRHSSASAGRSAGPLWHVPPKNKYPQPLPDGSDSRGLCREEQPPAKPHTEDHSSHYRGNAYSTEHRYFTFTPAGRGVQPRDQSQEPWLSQEDHRMCPRTPLLYTVSQDHTSLADQPRGAVRPLYQDLTSLANQPRERLRPLSQDLTSLASQLREPPNPLTGKQLQGSDRFATILRSEIQNRRARLQKSRSAAALTGPDGADENPDASATSTTYKDHLKEAQARVLNDTSFQRRDLQPVPPERLRSQAPASYLPSAPPSSSLQNDITPLPGLSDAPQRNPGHSSSQVTRVGGRKRFSTEKKARSLSVPDRIHQVGVEEAPPHPEAAGSSSHHHTFFESTAKHTFPNAHPSLSHPDQHWPGWREGKPFSGQSGEGWGPARAASTGQLLEDSQGSLSHGDVEAFLEHQRLGTFAEHETTWNIQGRPLEARASGKYHSADSILDPYTGERNRPSYIHGRPHSPPSADSYGQNTPVVERTQDGSHPEYYPTGQESSARVSDWTLGVCGVRDRPAEPPLQPPQGYPVNFLPANQGHPQHHNRPFPQNPEALPPYPADQSRDTEPKQLSTPRKKAPVPSRPRPPKPTPVLSDSLESLSAPGSTPSRWGELPQGARQQEEQEAERRPVLAASPPQAESCSPSLQFAPQRLTDKPPASLHHDAPCSGVESSVEHSSRGKKVPVRIVRQAESCSPPQPDRTHTGPGPCPEPRPPVYQQRAGEEDHACLRELQEALPSQWVGGKVVSRKEDQKREELAKSIVGQDKAPTDILDQSRSRQLSLRSSEKHEEDTLPESDTSVPKAELQEQVKERDSEDELDIDLANKHQLIDSLSRKLQVLREARESLLEDVQENNALGDKVEATLQQVCSSNELDKFRRFVGDLDKVVSLLLSLSGRLARVESALNTPEEGTTPEEKRALMEKRKVLIGQREDAEELKENLDRRERVAYDILASYLSEEHLADYQHFVRMKSALIVERRKLEDKIRLGEEQLKSLMDSLPQEQSMPS</sequence>
<dbReference type="InterPro" id="IPR014799">
    <property type="entry name" value="ASD2_dom"/>
</dbReference>
<keyword evidence="10" id="KW-0175">Coiled coil</keyword>
<evidence type="ECO:0008006" key="17">
    <source>
        <dbReference type="Google" id="ProtNLM"/>
    </source>
</evidence>
<keyword evidence="4" id="KW-0963">Cytoplasm</keyword>
<feature type="compositionally biased region" description="Low complexity" evidence="11">
    <location>
        <begin position="530"/>
        <end position="547"/>
    </location>
</feature>
<feature type="compositionally biased region" description="Polar residues" evidence="11">
    <location>
        <begin position="912"/>
        <end position="922"/>
    </location>
</feature>
<protein>
    <recommendedName>
        <fullName evidence="17">Protein Shroom4</fullName>
    </recommendedName>
</protein>
<evidence type="ECO:0000256" key="5">
    <source>
        <dbReference type="ARBA" id="ARBA00022553"/>
    </source>
</evidence>
<evidence type="ECO:0000256" key="8">
    <source>
        <dbReference type="ARBA" id="ARBA00023212"/>
    </source>
</evidence>
<feature type="region of interest" description="Disordered" evidence="11">
    <location>
        <begin position="220"/>
        <end position="244"/>
    </location>
</feature>
<dbReference type="GO" id="GO:0030864">
    <property type="term" value="C:cortical actin cytoskeleton"/>
    <property type="evidence" value="ECO:0007669"/>
    <property type="project" value="TreeGrafter"/>
</dbReference>
<keyword evidence="3" id="KW-0217">Developmental protein</keyword>
<dbReference type="PROSITE" id="PS50106">
    <property type="entry name" value="PDZ"/>
    <property type="match status" value="1"/>
</dbReference>
<feature type="compositionally biased region" description="Polar residues" evidence="11">
    <location>
        <begin position="871"/>
        <end position="883"/>
    </location>
</feature>
<dbReference type="GO" id="GO:0005912">
    <property type="term" value="C:adherens junction"/>
    <property type="evidence" value="ECO:0007669"/>
    <property type="project" value="TreeGrafter"/>
</dbReference>
<evidence type="ECO:0000256" key="2">
    <source>
        <dbReference type="ARBA" id="ARBA00006469"/>
    </source>
</evidence>
<evidence type="ECO:0000256" key="4">
    <source>
        <dbReference type="ARBA" id="ARBA00022490"/>
    </source>
</evidence>
<proteinExistence type="inferred from homology"/>
<dbReference type="Pfam" id="PF08687">
    <property type="entry name" value="ASD2"/>
    <property type="match status" value="1"/>
</dbReference>
<dbReference type="Gene3D" id="6.10.250.3120">
    <property type="match status" value="1"/>
</dbReference>
<evidence type="ECO:0000256" key="7">
    <source>
        <dbReference type="ARBA" id="ARBA00023203"/>
    </source>
</evidence>
<evidence type="ECO:0000256" key="11">
    <source>
        <dbReference type="SAM" id="MobiDB-lite"/>
    </source>
</evidence>
<feature type="compositionally biased region" description="Basic and acidic residues" evidence="11">
    <location>
        <begin position="317"/>
        <end position="339"/>
    </location>
</feature>
<accession>A0A9D3PSH8</accession>
<dbReference type="OrthoDB" id="10063560at2759"/>
<feature type="region of interest" description="Disordered" evidence="11">
    <location>
        <begin position="713"/>
        <end position="1000"/>
    </location>
</feature>
<dbReference type="Pfam" id="PF08688">
    <property type="entry name" value="ASD1"/>
    <property type="match status" value="1"/>
</dbReference>
<dbReference type="PANTHER" id="PTHR15012:SF8">
    <property type="entry name" value="PROTEIN SHROOM2"/>
    <property type="match status" value="1"/>
</dbReference>
<dbReference type="GO" id="GO:0043296">
    <property type="term" value="C:apical junction complex"/>
    <property type="evidence" value="ECO:0007669"/>
    <property type="project" value="TreeGrafter"/>
</dbReference>